<keyword evidence="3" id="KW-1185">Reference proteome</keyword>
<dbReference type="AlphaFoldDB" id="A0A1G7JCH4"/>
<evidence type="ECO:0000313" key="2">
    <source>
        <dbReference type="EMBL" id="SDF22642.1"/>
    </source>
</evidence>
<evidence type="ECO:0000256" key="1">
    <source>
        <dbReference type="SAM" id="SignalP"/>
    </source>
</evidence>
<dbReference type="Proteomes" id="UP000182427">
    <property type="component" value="Chromosome I"/>
</dbReference>
<protein>
    <submittedName>
        <fullName evidence="2">Uncharacterized protein</fullName>
    </submittedName>
</protein>
<keyword evidence="1" id="KW-0732">Signal</keyword>
<proteinExistence type="predicted"/>
<sequence length="607" mass="66104">MLPYLFCLLLAASYACDAQLLVTYGSKGVDRLTYNGTVLADASRFQQDQIHVGHMKLTDGSGRVLTADGWGETNQGTKWDAASKTEIYNFRWGTIKIQFSQKSDALEINISESNRPNSGVIFDGASVYPLTLHFPTLPRGFVNANYPQGTSNTSAPSVTVADFGTGQVVDVAPDASKPLYSMLWPTGTGDAAYSVLVSTTTPDGLPEFYPRHDRPVLPGQTDSFRIALRFAPHGVAASTLASDAYSNWSRQYPAEIKWTDRRVIGTAYLASSPKVDQPADAMDGANPRHYLGSGMDLRTPEGQRLFQSRILAKAGEIVRNLRKLNAQGVITWDIEGQQYPQNTSYVCAPDQIAKAAPEMESVVMDTTPPYVGKKLDDAYFSIIRDAGFRVGVCVRPQRFTLLPGGGAQQVQLSEKDAEADMLRKIRYAHDRWGATLFYLDSTVEQNGRPLDAGMFQRLAAAFPDSLLIPEQSTPRHYAYTAPLKSFLFHNETATNADIRTYYPDAFSCILVNDSDAKRLLQSRAALVAAVAAGDILMAHADYWDPANTRIVAMYGSAGRSPGGQDHDAKRLRGSVENSVGGSGSPVPLVEPALQAVKSSHHNVATSE</sequence>
<name>A0A1G7JCH4_9BACT</name>
<dbReference type="EMBL" id="LT629690">
    <property type="protein sequence ID" value="SDF22642.1"/>
    <property type="molecule type" value="Genomic_DNA"/>
</dbReference>
<feature type="signal peptide" evidence="1">
    <location>
        <begin position="1"/>
        <end position="17"/>
    </location>
</feature>
<accession>A0A1G7JCH4</accession>
<feature type="chain" id="PRO_5009241498" evidence="1">
    <location>
        <begin position="18"/>
        <end position="607"/>
    </location>
</feature>
<organism evidence="2 3">
    <name type="scientific">Terriglobus roseus</name>
    <dbReference type="NCBI Taxonomy" id="392734"/>
    <lineage>
        <taxon>Bacteria</taxon>
        <taxon>Pseudomonadati</taxon>
        <taxon>Acidobacteriota</taxon>
        <taxon>Terriglobia</taxon>
        <taxon>Terriglobales</taxon>
        <taxon>Acidobacteriaceae</taxon>
        <taxon>Terriglobus</taxon>
    </lineage>
</organism>
<dbReference type="OrthoDB" id="100814at2"/>
<reference evidence="2 3" key="1">
    <citation type="submission" date="2016-10" db="EMBL/GenBank/DDBJ databases">
        <authorList>
            <person name="de Groot N.N."/>
        </authorList>
    </citation>
    <scope>NUCLEOTIDE SEQUENCE [LARGE SCALE GENOMIC DNA]</scope>
    <source>
        <strain evidence="2 3">GAS232</strain>
    </source>
</reference>
<gene>
    <name evidence="2" type="ORF">SAMN05444167_1771</name>
</gene>
<evidence type="ECO:0000313" key="3">
    <source>
        <dbReference type="Proteomes" id="UP000182427"/>
    </source>
</evidence>